<dbReference type="STRING" id="402600.SAMN05216188_11916"/>
<proteinExistence type="predicted"/>
<gene>
    <name evidence="4" type="ORF">SAMN05216188_11916</name>
</gene>
<feature type="domain" description="Transposase DDE" evidence="3">
    <location>
        <begin position="259"/>
        <end position="352"/>
    </location>
</feature>
<dbReference type="PANTHER" id="PTHR30007:SF1">
    <property type="entry name" value="BLR1914 PROTEIN"/>
    <property type="match status" value="1"/>
</dbReference>
<name>A0A1H9TR66_9PSEU</name>
<feature type="domain" description="Orc1-like AAA ATPase" evidence="2">
    <location>
        <begin position="2"/>
        <end position="144"/>
    </location>
</feature>
<protein>
    <submittedName>
        <fullName evidence="4">AAA ATPase domain-containing protein</fullName>
    </submittedName>
</protein>
<accession>A0A1H9TR66</accession>
<evidence type="ECO:0000313" key="5">
    <source>
        <dbReference type="Proteomes" id="UP000199352"/>
    </source>
</evidence>
<sequence>MLTRLVAAARAGRGGALVMAGEAGAGTTALLESALSASADVRVLRVAGALSERTLPFAALHRLCTPLRAEVDRLAEPLRSALLTLLTCRGADVAVDEQRVGVALVELLAHSSSRTPLVCVADDWRWWDAPSRRVLTFAARRIDALRCAVVFAVRDVQEHLELDGLPRLRLTTLGERDAAALLEARWRGPVDPGVRDRVVAEARGNLHALVTLPHAATPAALADGWGAVEGVRVDAQVVEAWARRSAVLPRPAQGFLLLAAEGYSSRAIRAHLRRRGIRATIPERRDQRDGRARRGQAGGRPPAFDPMIYKRRNVVERCFNRLKQFRAIATRYDKTALSYQAMIDLATLTLWL</sequence>
<evidence type="ECO:0000259" key="3">
    <source>
        <dbReference type="Pfam" id="PF13586"/>
    </source>
</evidence>
<evidence type="ECO:0000313" key="4">
    <source>
        <dbReference type="EMBL" id="SER99517.1"/>
    </source>
</evidence>
<dbReference type="InterPro" id="IPR025668">
    <property type="entry name" value="Tnp_DDE_dom"/>
</dbReference>
<organism evidence="4 5">
    <name type="scientific">Lentzea xinjiangensis</name>
    <dbReference type="NCBI Taxonomy" id="402600"/>
    <lineage>
        <taxon>Bacteria</taxon>
        <taxon>Bacillati</taxon>
        <taxon>Actinomycetota</taxon>
        <taxon>Actinomycetes</taxon>
        <taxon>Pseudonocardiales</taxon>
        <taxon>Pseudonocardiaceae</taxon>
        <taxon>Lentzea</taxon>
    </lineage>
</organism>
<keyword evidence="5" id="KW-1185">Reference proteome</keyword>
<reference evidence="5" key="1">
    <citation type="submission" date="2016-10" db="EMBL/GenBank/DDBJ databases">
        <authorList>
            <person name="Varghese N."/>
            <person name="Submissions S."/>
        </authorList>
    </citation>
    <scope>NUCLEOTIDE SEQUENCE [LARGE SCALE GENOMIC DNA]</scope>
    <source>
        <strain evidence="5">CGMCC 4.3525</strain>
    </source>
</reference>
<dbReference type="Pfam" id="PF13586">
    <property type="entry name" value="DDE_Tnp_1_2"/>
    <property type="match status" value="1"/>
</dbReference>
<dbReference type="InterPro" id="IPR041664">
    <property type="entry name" value="AAA_16"/>
</dbReference>
<dbReference type="Pfam" id="PF13191">
    <property type="entry name" value="AAA_16"/>
    <property type="match status" value="1"/>
</dbReference>
<dbReference type="PANTHER" id="PTHR30007">
    <property type="entry name" value="PHP DOMAIN PROTEIN"/>
    <property type="match status" value="1"/>
</dbReference>
<evidence type="ECO:0000256" key="1">
    <source>
        <dbReference type="SAM" id="MobiDB-lite"/>
    </source>
</evidence>
<feature type="region of interest" description="Disordered" evidence="1">
    <location>
        <begin position="280"/>
        <end position="305"/>
    </location>
</feature>
<evidence type="ECO:0000259" key="2">
    <source>
        <dbReference type="Pfam" id="PF13191"/>
    </source>
</evidence>
<dbReference type="EMBL" id="FOFR01000019">
    <property type="protein sequence ID" value="SER99517.1"/>
    <property type="molecule type" value="Genomic_DNA"/>
</dbReference>
<dbReference type="AlphaFoldDB" id="A0A1H9TR66"/>
<dbReference type="Proteomes" id="UP000199352">
    <property type="component" value="Unassembled WGS sequence"/>
</dbReference>
<feature type="compositionally biased region" description="Basic and acidic residues" evidence="1">
    <location>
        <begin position="281"/>
        <end position="292"/>
    </location>
</feature>